<evidence type="ECO:0000256" key="5">
    <source>
        <dbReference type="ARBA" id="ARBA00022777"/>
    </source>
</evidence>
<evidence type="ECO:0000313" key="11">
    <source>
        <dbReference type="Proteomes" id="UP000021053"/>
    </source>
</evidence>
<dbReference type="SMART" id="SM00220">
    <property type="entry name" value="S_TKc"/>
    <property type="match status" value="1"/>
</dbReference>
<dbReference type="InterPro" id="IPR011009">
    <property type="entry name" value="Kinase-like_dom_sf"/>
</dbReference>
<dbReference type="Gene3D" id="1.10.510.10">
    <property type="entry name" value="Transferase(Phosphotransferase) domain 1"/>
    <property type="match status" value="1"/>
</dbReference>
<dbReference type="PROSITE" id="PS00108">
    <property type="entry name" value="PROTEIN_KINASE_ST"/>
    <property type="match status" value="1"/>
</dbReference>
<dbReference type="PANTHER" id="PTHR43289">
    <property type="entry name" value="MITOGEN-ACTIVATED PROTEIN KINASE KINASE KINASE 20-RELATED"/>
    <property type="match status" value="1"/>
</dbReference>
<feature type="domain" description="Protein kinase" evidence="9">
    <location>
        <begin position="35"/>
        <end position="292"/>
    </location>
</feature>
<feature type="compositionally biased region" description="Low complexity" evidence="7">
    <location>
        <begin position="327"/>
        <end position="340"/>
    </location>
</feature>
<dbReference type="EC" id="2.7.11.1" evidence="1"/>
<feature type="region of interest" description="Disordered" evidence="7">
    <location>
        <begin position="452"/>
        <end position="479"/>
    </location>
</feature>
<dbReference type="CDD" id="cd14014">
    <property type="entry name" value="STKc_PknB_like"/>
    <property type="match status" value="1"/>
</dbReference>
<dbReference type="AlphaFoldDB" id="A0A010YVV7"/>
<dbReference type="InterPro" id="IPR008271">
    <property type="entry name" value="Ser/Thr_kinase_AS"/>
</dbReference>
<keyword evidence="11" id="KW-1185">Reference proteome</keyword>
<dbReference type="OrthoDB" id="9762169at2"/>
<dbReference type="SUPFAM" id="SSF56112">
    <property type="entry name" value="Protein kinase-like (PK-like)"/>
    <property type="match status" value="1"/>
</dbReference>
<proteinExistence type="predicted"/>
<keyword evidence="8" id="KW-1133">Transmembrane helix</keyword>
<accession>A0A010YVV7</accession>
<keyword evidence="3" id="KW-0808">Transferase</keyword>
<evidence type="ECO:0000259" key="9">
    <source>
        <dbReference type="PROSITE" id="PS50011"/>
    </source>
</evidence>
<sequence>MARQLTTHHSRELGTVVHVRSEASGTQPASPVAGLSDLTVLARGGYSTVYRARQDSIGREVALKIDTRALQSERDRRRFVREAESAGRMSGHPNVVNIYDAGVTEDNHPYLVMELCTGGSYATRLRQHGPLSPVEVRDVGVKIADALQAAHDNGILHRDVKPGNILINRYGVPGLADFGLAALPDPSRELSVTIEALTPAYAPPEVFRMEPPSPLGDQYALGASLYALLSGRPPRWPETGTPSLATMVMMLDEPIPDIPGIPANLSAVLRQAMAPYAEDRYPTVGELRDALAALDLDSDTGSRHGAFGGTPPVTPSSGGPSGGRPSSGGPSFGAPSYGPPSSGGGSYSAPGAGWQQAPPTGPPMGGQPPTSAFSSSPFSPVQQVSGGSGGKPAGGPPYGPPPHGFHAPQPTKEGLSPQTKRLMVMIIAVAVALLICGVVGSALLAVVGDSDTTTDYEPVPEETTGPAPTDATPVPSPTRSGELPGFPLDGLPSATGTVGAFGSVCEVAVVAASGTSAQASCPAKPECWRDRSDGGIRSRGCTNNHTWETYVIGTLASSATDAKAIRNDPNVQLLCSPTVLEAALSTTGQDTAGWRTTVSAYGATKFRCLAGKGTDELKQAYFVK</sequence>
<evidence type="ECO:0000313" key="10">
    <source>
        <dbReference type="EMBL" id="EXG79248.1"/>
    </source>
</evidence>
<keyword evidence="4" id="KW-0547">Nucleotide-binding</keyword>
<protein>
    <recommendedName>
        <fullName evidence="1">non-specific serine/threonine protein kinase</fullName>
        <ecNumber evidence="1">2.7.11.1</ecNumber>
    </recommendedName>
</protein>
<evidence type="ECO:0000256" key="4">
    <source>
        <dbReference type="ARBA" id="ARBA00022741"/>
    </source>
</evidence>
<dbReference type="HOGENOM" id="CLU_000288_169_0_11"/>
<evidence type="ECO:0000256" key="7">
    <source>
        <dbReference type="SAM" id="MobiDB-lite"/>
    </source>
</evidence>
<reference evidence="10 11" key="1">
    <citation type="submission" date="2013-07" db="EMBL/GenBank/DDBJ databases">
        <authorList>
            <consortium name="DOE Joint Genome Institute"/>
            <person name="Eisen J."/>
            <person name="Huntemann M."/>
            <person name="Han J."/>
            <person name="Chen A."/>
            <person name="Kyrpides N."/>
            <person name="Mavromatis K."/>
            <person name="Markowitz V."/>
            <person name="Palaniappan K."/>
            <person name="Ivanova N."/>
            <person name="Schaumberg A."/>
            <person name="Pati A."/>
            <person name="Liolios K."/>
            <person name="Nordberg H.P."/>
            <person name="Cantor M.N."/>
            <person name="Hua S.X."/>
            <person name="Woyke T."/>
        </authorList>
    </citation>
    <scope>NUCLEOTIDE SEQUENCE [LARGE SCALE GENOMIC DNA]</scope>
    <source>
        <strain evidence="10 11">DSM 44712</strain>
    </source>
</reference>
<dbReference type="Proteomes" id="UP000021053">
    <property type="component" value="Unassembled WGS sequence"/>
</dbReference>
<dbReference type="PANTHER" id="PTHR43289:SF6">
    <property type="entry name" value="SERINE_THREONINE-PROTEIN KINASE NEKL-3"/>
    <property type="match status" value="1"/>
</dbReference>
<feature type="compositionally biased region" description="Low complexity" evidence="7">
    <location>
        <begin position="347"/>
        <end position="358"/>
    </location>
</feature>
<evidence type="ECO:0000256" key="6">
    <source>
        <dbReference type="ARBA" id="ARBA00022840"/>
    </source>
</evidence>
<comment type="caution">
    <text evidence="10">The sequence shown here is derived from an EMBL/GenBank/DDBJ whole genome shotgun (WGS) entry which is preliminary data.</text>
</comment>
<evidence type="ECO:0000256" key="3">
    <source>
        <dbReference type="ARBA" id="ARBA00022679"/>
    </source>
</evidence>
<evidence type="ECO:0000256" key="2">
    <source>
        <dbReference type="ARBA" id="ARBA00022527"/>
    </source>
</evidence>
<gene>
    <name evidence="10" type="ORF">CryarDRAFT_0279</name>
</gene>
<name>A0A010YVV7_9ACTN</name>
<keyword evidence="6" id="KW-0067">ATP-binding</keyword>
<feature type="compositionally biased region" description="Low complexity" evidence="7">
    <location>
        <begin position="367"/>
        <end position="385"/>
    </location>
</feature>
<dbReference type="PROSITE" id="PS50011">
    <property type="entry name" value="PROTEIN_KINASE_DOM"/>
    <property type="match status" value="1"/>
</dbReference>
<keyword evidence="2 10" id="KW-0723">Serine/threonine-protein kinase</keyword>
<dbReference type="GO" id="GO:0005524">
    <property type="term" value="F:ATP binding"/>
    <property type="evidence" value="ECO:0007669"/>
    <property type="project" value="UniProtKB-KW"/>
</dbReference>
<keyword evidence="8" id="KW-0472">Membrane</keyword>
<feature type="compositionally biased region" description="Pro residues" evidence="7">
    <location>
        <begin position="394"/>
        <end position="403"/>
    </location>
</feature>
<feature type="transmembrane region" description="Helical" evidence="8">
    <location>
        <begin position="422"/>
        <end position="447"/>
    </location>
</feature>
<organism evidence="10 11">
    <name type="scientific">Cryptosporangium arvum DSM 44712</name>
    <dbReference type="NCBI Taxonomy" id="927661"/>
    <lineage>
        <taxon>Bacteria</taxon>
        <taxon>Bacillati</taxon>
        <taxon>Actinomycetota</taxon>
        <taxon>Actinomycetes</taxon>
        <taxon>Cryptosporangiales</taxon>
        <taxon>Cryptosporangiaceae</taxon>
        <taxon>Cryptosporangium</taxon>
    </lineage>
</organism>
<keyword evidence="8" id="KW-0812">Transmembrane</keyword>
<feature type="region of interest" description="Disordered" evidence="7">
    <location>
        <begin position="298"/>
        <end position="414"/>
    </location>
</feature>
<dbReference type="EMBL" id="JFBT01000001">
    <property type="protein sequence ID" value="EXG79248.1"/>
    <property type="molecule type" value="Genomic_DNA"/>
</dbReference>
<evidence type="ECO:0000256" key="1">
    <source>
        <dbReference type="ARBA" id="ARBA00012513"/>
    </source>
</evidence>
<dbReference type="InterPro" id="IPR000719">
    <property type="entry name" value="Prot_kinase_dom"/>
</dbReference>
<dbReference type="Pfam" id="PF00069">
    <property type="entry name" value="Pkinase"/>
    <property type="match status" value="1"/>
</dbReference>
<feature type="compositionally biased region" description="Low complexity" evidence="7">
    <location>
        <begin position="309"/>
        <end position="318"/>
    </location>
</feature>
<keyword evidence="5 10" id="KW-0418">Kinase</keyword>
<dbReference type="GO" id="GO:0004674">
    <property type="term" value="F:protein serine/threonine kinase activity"/>
    <property type="evidence" value="ECO:0007669"/>
    <property type="project" value="UniProtKB-KW"/>
</dbReference>
<evidence type="ECO:0000256" key="8">
    <source>
        <dbReference type="SAM" id="Phobius"/>
    </source>
</evidence>